<evidence type="ECO:0000256" key="3">
    <source>
        <dbReference type="ARBA" id="ARBA00023012"/>
    </source>
</evidence>
<dbReference type="eggNOG" id="COG0745">
    <property type="taxonomic scope" value="Bacteria"/>
</dbReference>
<dbReference type="InterPro" id="IPR011006">
    <property type="entry name" value="CheY-like_superfamily"/>
</dbReference>
<evidence type="ECO:0000256" key="1">
    <source>
        <dbReference type="ARBA" id="ARBA00018672"/>
    </source>
</evidence>
<dbReference type="OrthoDB" id="9808843at2"/>
<dbReference type="PANTHER" id="PTHR44591:SF3">
    <property type="entry name" value="RESPONSE REGULATORY DOMAIN-CONTAINING PROTEIN"/>
    <property type="match status" value="1"/>
</dbReference>
<sequence length="121" mass="13453">MKKVLIVDDEDSLRMLISATLEDEEWEIFEAEDGISGLEKAQEIIPDLLILDMMMPGITGLEVCQRLKSNPATAGIKVLLLTAKGQQRDQEAAWEAGVDYFFAKPFSPSKLLLLVSEILSK</sequence>
<keyword evidence="3" id="KW-0902">Two-component regulatory system</keyword>
<dbReference type="Pfam" id="PF00072">
    <property type="entry name" value="Response_reg"/>
    <property type="match status" value="1"/>
</dbReference>
<dbReference type="FunFam" id="3.40.50.2300:FF:000001">
    <property type="entry name" value="DNA-binding response regulator PhoB"/>
    <property type="match status" value="1"/>
</dbReference>
<evidence type="ECO:0000256" key="2">
    <source>
        <dbReference type="ARBA" id="ARBA00022553"/>
    </source>
</evidence>
<dbReference type="RefSeq" id="WP_011877899.1">
    <property type="nucleotide sequence ID" value="NC_009253.1"/>
</dbReference>
<dbReference type="GO" id="GO:0000160">
    <property type="term" value="P:phosphorelay signal transduction system"/>
    <property type="evidence" value="ECO:0007669"/>
    <property type="project" value="UniProtKB-KW"/>
</dbReference>
<reference evidence="10 11" key="1">
    <citation type="submission" date="2007-03" db="EMBL/GenBank/DDBJ databases">
        <title>Complete sequence of Desulfotomaculum reducens MI-1.</title>
        <authorList>
            <consortium name="US DOE Joint Genome Institute"/>
            <person name="Copeland A."/>
            <person name="Lucas S."/>
            <person name="Lapidus A."/>
            <person name="Barry K."/>
            <person name="Detter J.C."/>
            <person name="Glavina del Rio T."/>
            <person name="Hammon N."/>
            <person name="Israni S."/>
            <person name="Dalin E."/>
            <person name="Tice H."/>
            <person name="Pitluck S."/>
            <person name="Sims D."/>
            <person name="Brettin T."/>
            <person name="Bruce D."/>
            <person name="Han C."/>
            <person name="Tapia R."/>
            <person name="Schmutz J."/>
            <person name="Larimer F."/>
            <person name="Land M."/>
            <person name="Hauser L."/>
            <person name="Kyrpides N."/>
            <person name="Kim E."/>
            <person name="Tebo B.M."/>
            <person name="Richardson P."/>
        </authorList>
    </citation>
    <scope>NUCLEOTIDE SEQUENCE [LARGE SCALE GENOMIC DNA]</scope>
    <source>
        <strain evidence="10 11">MI-1</strain>
    </source>
</reference>
<feature type="modified residue" description="4-aspartylphosphate" evidence="8">
    <location>
        <position position="52"/>
    </location>
</feature>
<keyword evidence="11" id="KW-1185">Reference proteome</keyword>
<evidence type="ECO:0000313" key="11">
    <source>
        <dbReference type="Proteomes" id="UP000001556"/>
    </source>
</evidence>
<comment type="function">
    <text evidence="7">May play the central regulatory role in sporulation. It may be an element of the effector pathway responsible for the activation of sporulation genes in response to nutritional stress. Spo0A may act in concert with spo0H (a sigma factor) to control the expression of some genes that are critical to the sporulation process.</text>
</comment>
<evidence type="ECO:0000256" key="4">
    <source>
        <dbReference type="ARBA" id="ARBA00023015"/>
    </source>
</evidence>
<gene>
    <name evidence="10" type="ordered locus">Dred_1555</name>
</gene>
<organism evidence="10 11">
    <name type="scientific">Desulforamulus reducens (strain ATCC BAA-1160 / DSM 100696 / MI-1)</name>
    <name type="common">Desulfotomaculum reducens</name>
    <dbReference type="NCBI Taxonomy" id="349161"/>
    <lineage>
        <taxon>Bacteria</taxon>
        <taxon>Bacillati</taxon>
        <taxon>Bacillota</taxon>
        <taxon>Clostridia</taxon>
        <taxon>Eubacteriales</taxon>
        <taxon>Peptococcaceae</taxon>
        <taxon>Desulforamulus</taxon>
    </lineage>
</organism>
<dbReference type="PANTHER" id="PTHR44591">
    <property type="entry name" value="STRESS RESPONSE REGULATOR PROTEIN 1"/>
    <property type="match status" value="1"/>
</dbReference>
<evidence type="ECO:0000256" key="5">
    <source>
        <dbReference type="ARBA" id="ARBA00023125"/>
    </source>
</evidence>
<name>A4J4T0_DESRM</name>
<keyword evidence="5" id="KW-0238">DNA-binding</keyword>
<dbReference type="GO" id="GO:0003677">
    <property type="term" value="F:DNA binding"/>
    <property type="evidence" value="ECO:0007669"/>
    <property type="project" value="UniProtKB-KW"/>
</dbReference>
<evidence type="ECO:0000256" key="7">
    <source>
        <dbReference type="ARBA" id="ARBA00024867"/>
    </source>
</evidence>
<dbReference type="STRING" id="349161.Dred_1555"/>
<accession>A4J4T0</accession>
<proteinExistence type="predicted"/>
<feature type="domain" description="Response regulatory" evidence="9">
    <location>
        <begin position="3"/>
        <end position="119"/>
    </location>
</feature>
<dbReference type="Gene3D" id="3.40.50.2300">
    <property type="match status" value="1"/>
</dbReference>
<dbReference type="HOGENOM" id="CLU_000445_69_17_9"/>
<keyword evidence="6" id="KW-0804">Transcription</keyword>
<keyword evidence="2 8" id="KW-0597">Phosphoprotein</keyword>
<dbReference type="InterPro" id="IPR050595">
    <property type="entry name" value="Bact_response_regulator"/>
</dbReference>
<dbReference type="Proteomes" id="UP000001556">
    <property type="component" value="Chromosome"/>
</dbReference>
<evidence type="ECO:0000256" key="8">
    <source>
        <dbReference type="PROSITE-ProRule" id="PRU00169"/>
    </source>
</evidence>
<dbReference type="SUPFAM" id="SSF52172">
    <property type="entry name" value="CheY-like"/>
    <property type="match status" value="1"/>
</dbReference>
<dbReference type="EMBL" id="CP000612">
    <property type="protein sequence ID" value="ABO50083.1"/>
    <property type="molecule type" value="Genomic_DNA"/>
</dbReference>
<protein>
    <recommendedName>
        <fullName evidence="1">Stage 0 sporulation protein A homolog</fullName>
    </recommendedName>
</protein>
<keyword evidence="4" id="KW-0805">Transcription regulation</keyword>
<dbReference type="SMART" id="SM00448">
    <property type="entry name" value="REC"/>
    <property type="match status" value="1"/>
</dbReference>
<dbReference type="InterPro" id="IPR001789">
    <property type="entry name" value="Sig_transdc_resp-reg_receiver"/>
</dbReference>
<dbReference type="PROSITE" id="PS50110">
    <property type="entry name" value="RESPONSE_REGULATORY"/>
    <property type="match status" value="1"/>
</dbReference>
<evidence type="ECO:0000259" key="9">
    <source>
        <dbReference type="PROSITE" id="PS50110"/>
    </source>
</evidence>
<dbReference type="KEGG" id="drm:Dred_1555"/>
<dbReference type="AlphaFoldDB" id="A4J4T0"/>
<evidence type="ECO:0000256" key="6">
    <source>
        <dbReference type="ARBA" id="ARBA00023163"/>
    </source>
</evidence>
<evidence type="ECO:0000313" key="10">
    <source>
        <dbReference type="EMBL" id="ABO50083.1"/>
    </source>
</evidence>